<proteinExistence type="predicted"/>
<protein>
    <submittedName>
        <fullName evidence="1">Uncharacterized protein</fullName>
    </submittedName>
</protein>
<accession>A0A0D6PD70</accession>
<reference evidence="1 2" key="1">
    <citation type="submission" date="2012-11" db="EMBL/GenBank/DDBJ databases">
        <title>Whole genome sequence of Acidocella aminolytica 101 = DSM 11237.</title>
        <authorList>
            <person name="Azuma Y."/>
            <person name="Higashiura N."/>
            <person name="Hirakawa H."/>
            <person name="Matsushita K."/>
        </authorList>
    </citation>
    <scope>NUCLEOTIDE SEQUENCE [LARGE SCALE GENOMIC DNA]</scope>
    <source>
        <strain evidence="2">101 / DSM 11237</strain>
    </source>
</reference>
<dbReference type="AlphaFoldDB" id="A0A0D6PD70"/>
<name>A0A0D6PD70_9PROT</name>
<keyword evidence="2" id="KW-1185">Reference proteome</keyword>
<organism evidence="1 2">
    <name type="scientific">Acidocella aminolytica 101 = DSM 11237</name>
    <dbReference type="NCBI Taxonomy" id="1120923"/>
    <lineage>
        <taxon>Bacteria</taxon>
        <taxon>Pseudomonadati</taxon>
        <taxon>Pseudomonadota</taxon>
        <taxon>Alphaproteobacteria</taxon>
        <taxon>Acetobacterales</taxon>
        <taxon>Acidocellaceae</taxon>
        <taxon>Acidocella</taxon>
    </lineage>
</organism>
<sequence length="71" mass="7889">MPAAIFVPAGFDAHDLTDPHLRHVEMLGGDFDIRPPRVARWTGRFIAVRRVGQIIGRILTRIARAMTARAG</sequence>
<comment type="caution">
    <text evidence="1">The sequence shown here is derived from an EMBL/GenBank/DDBJ whole genome shotgun (WGS) entry which is preliminary data.</text>
</comment>
<dbReference type="Proteomes" id="UP000032668">
    <property type="component" value="Unassembled WGS sequence"/>
</dbReference>
<evidence type="ECO:0000313" key="2">
    <source>
        <dbReference type="Proteomes" id="UP000032668"/>
    </source>
</evidence>
<dbReference type="EMBL" id="BANC01000009">
    <property type="protein sequence ID" value="GAN78819.1"/>
    <property type="molecule type" value="Genomic_DNA"/>
</dbReference>
<evidence type="ECO:0000313" key="1">
    <source>
        <dbReference type="EMBL" id="GAN78819.1"/>
    </source>
</evidence>
<gene>
    <name evidence="1" type="ORF">Aam_009_022</name>
</gene>